<evidence type="ECO:0000256" key="1">
    <source>
        <dbReference type="ARBA" id="ARBA00022723"/>
    </source>
</evidence>
<feature type="domain" description="SUEL-type lectin" evidence="6">
    <location>
        <begin position="523"/>
        <end position="612"/>
    </location>
</feature>
<dbReference type="CDD" id="cd22827">
    <property type="entry name" value="Gal_Rha_Lectin_SUL-I-like"/>
    <property type="match status" value="2"/>
</dbReference>
<organism>
    <name type="scientific">Branchiostoma floridae</name>
    <name type="common">Florida lancelet</name>
    <name type="synonym">Amphioxus</name>
    <dbReference type="NCBI Taxonomy" id="7739"/>
    <lineage>
        <taxon>Eukaryota</taxon>
        <taxon>Metazoa</taxon>
        <taxon>Chordata</taxon>
        <taxon>Cephalochordata</taxon>
        <taxon>Leptocardii</taxon>
        <taxon>Amphioxiformes</taxon>
        <taxon>Branchiostomatidae</taxon>
        <taxon>Branchiostoma</taxon>
    </lineage>
</organism>
<dbReference type="Gene3D" id="2.60.120.260">
    <property type="entry name" value="Galactose-binding domain-like"/>
    <property type="match status" value="2"/>
</dbReference>
<dbReference type="InterPro" id="IPR043159">
    <property type="entry name" value="Lectin_gal-bd_sf"/>
</dbReference>
<reference evidence="7" key="1">
    <citation type="journal article" date="2008" name="Nature">
        <title>The amphioxus genome and the evolution of the chordate karyotype.</title>
        <authorList>
            <consortium name="US DOE Joint Genome Institute (JGI-PGF)"/>
            <person name="Putnam N.H."/>
            <person name="Butts T."/>
            <person name="Ferrier D.E.K."/>
            <person name="Furlong R.F."/>
            <person name="Hellsten U."/>
            <person name="Kawashima T."/>
            <person name="Robinson-Rechavi M."/>
            <person name="Shoguchi E."/>
            <person name="Terry A."/>
            <person name="Yu J.-K."/>
            <person name="Benito-Gutierrez E.L."/>
            <person name="Dubchak I."/>
            <person name="Garcia-Fernandez J."/>
            <person name="Gibson-Brown J.J."/>
            <person name="Grigoriev I.V."/>
            <person name="Horton A.C."/>
            <person name="de Jong P.J."/>
            <person name="Jurka J."/>
            <person name="Kapitonov V.V."/>
            <person name="Kohara Y."/>
            <person name="Kuroki Y."/>
            <person name="Lindquist E."/>
            <person name="Lucas S."/>
            <person name="Osoegawa K."/>
            <person name="Pennacchio L.A."/>
            <person name="Salamov A.A."/>
            <person name="Satou Y."/>
            <person name="Sauka-Spengler T."/>
            <person name="Schmutz J."/>
            <person name="Shin-I T."/>
            <person name="Toyoda A."/>
            <person name="Bronner-Fraser M."/>
            <person name="Fujiyama A."/>
            <person name="Holland L.Z."/>
            <person name="Holland P.W.H."/>
            <person name="Satoh N."/>
            <person name="Rokhsar D.S."/>
        </authorList>
    </citation>
    <scope>NUCLEOTIDE SEQUENCE [LARGE SCALE GENOMIC DNA]</scope>
    <source>
        <strain evidence="7">S238N-H82</strain>
        <tissue evidence="7">Testes</tissue>
    </source>
</reference>
<dbReference type="InterPro" id="IPR000922">
    <property type="entry name" value="Lectin_gal-bd_dom"/>
</dbReference>
<feature type="domain" description="SUEL-type lectin" evidence="6">
    <location>
        <begin position="34"/>
        <end position="116"/>
    </location>
</feature>
<dbReference type="GO" id="GO:0030246">
    <property type="term" value="F:carbohydrate binding"/>
    <property type="evidence" value="ECO:0007669"/>
    <property type="project" value="InterPro"/>
</dbReference>
<dbReference type="InterPro" id="IPR008979">
    <property type="entry name" value="Galactose-bd-like_sf"/>
</dbReference>
<feature type="compositionally biased region" description="Polar residues" evidence="4">
    <location>
        <begin position="998"/>
        <end position="1015"/>
    </location>
</feature>
<accession>C3ZH53</accession>
<dbReference type="Pfam" id="PF02140">
    <property type="entry name" value="SUEL_Lectin"/>
    <property type="match status" value="2"/>
</dbReference>
<evidence type="ECO:0000313" key="7">
    <source>
        <dbReference type="EMBL" id="EEN48200.1"/>
    </source>
</evidence>
<protein>
    <recommendedName>
        <fullName evidence="8">Fucolectin tachylectin-4 pentraxin-1 domain-containing protein</fullName>
    </recommendedName>
</protein>
<dbReference type="EMBL" id="GG666621">
    <property type="protein sequence ID" value="EEN48200.1"/>
    <property type="molecule type" value="Genomic_DNA"/>
</dbReference>
<dbReference type="AlphaFoldDB" id="C3ZH53"/>
<dbReference type="PANTHER" id="PTHR47635:SF2">
    <property type="entry name" value="LAMG-LIKE JELLYROLL FOLD DOMAIN-CONTAINING PROTEIN"/>
    <property type="match status" value="1"/>
</dbReference>
<dbReference type="Gene3D" id="2.60.120.740">
    <property type="match status" value="2"/>
</dbReference>
<evidence type="ECO:0000256" key="2">
    <source>
        <dbReference type="ARBA" id="ARBA00022837"/>
    </source>
</evidence>
<dbReference type="PANTHER" id="PTHR47635">
    <property type="entry name" value="CUB DOMAIN-CONTAINING PROTEIN"/>
    <property type="match status" value="1"/>
</dbReference>
<keyword evidence="3" id="KW-1015">Disulfide bond</keyword>
<dbReference type="SUPFAM" id="SSF49785">
    <property type="entry name" value="Galactose-binding domain-like"/>
    <property type="match status" value="2"/>
</dbReference>
<keyword evidence="2" id="KW-0106">Calcium</keyword>
<sequence>MEQVAHTREHSLSQRFVFGPPHATAYACGESGTLQLSCAEGKTLLILDANYGRTSTDHVCRCSTCRTDCRAASSLSVVRTACQGEQQCSVRARYTVFGVDPCWGVQKYLEASYRCIIESNVAQGKTATASSHPSHWGPGKAVDGSRGTSVSWYNQCLHTNRVYEPWWKVDLGGADSYTVNRVSVLNRGDCCGERLRNFQVRVGPDENLAQNDQCGETYTARPANGATIVVYCDQPMSGRYVSIQVMGRSENLQICEVEVFAETVSKYISLGCWRDSYTRALPTLEGSDARLDGSYGSRQNPIEKCYQAASSRGFTVFAVQNGGQCFGSADGLNTFNRHGSSTACAANGKGGPWGNNVYKITGGESREYISLGCWRDTRSRVIPTLEGSDARLDGSAGSRQNPIEKCYQVALSRGFPMFALQYRGECYGSANGLNTFNRYGSSTACTADGEGGAWANEVYRITGRISEVKAKIDRVTLQVVRIREHSFSQRLPAFTQPPEPVFPTVPVPLLTTAIPSDIETAYTCEWGTLHLSCEVGKTLLILDATFGRKSPDQYPACGCSVCTTDCRAASSLLVMRETCQGEQRCYIRADYFAFGDPCPGVQKYLDTSYRCITETNVALGKTTTASSHPSNWGPEKAVDGSFGTNVGANQCLHTDWVYEPWWKVDLGDAYMVMGRAEHLQICEVQVFAETVSKIREFINLGCWRDTLDRAIPTLEGTDARLDGIYVYRQNPIEKCYQVALSRGFTVFAVQDGGWCAGSADGLNTFNKYGPSTACAKDGEGGNMANEVYKITVSKKPYIGLGCWRDEWTRAIPTLEGTDARLDGIYVYRQNPIEKCYQVALSRGFPVFAVQDGGWCAGSADGLNTFNKYGPSIACAKDGEGGSMANQVYKITVSKKPYIGLGCWRDEWTRAIPTLEGTDSRLDGIYVYRENPIEKCYQVALSRGFLVFAVQDGGWCAGSADGLNTFNKYGASTGCAKDGEGGSGANQVYMITGQTVVNDGNGMKTSSTGRYSSPPQRSMEALAN</sequence>
<evidence type="ECO:0000256" key="4">
    <source>
        <dbReference type="SAM" id="MobiDB-lite"/>
    </source>
</evidence>
<dbReference type="SMART" id="SM00607">
    <property type="entry name" value="FTP"/>
    <property type="match status" value="1"/>
</dbReference>
<name>C3ZH53_BRAFL</name>
<dbReference type="eggNOG" id="KOG4729">
    <property type="taxonomic scope" value="Eukaryota"/>
</dbReference>
<evidence type="ECO:0000259" key="5">
    <source>
        <dbReference type="PROSITE" id="PS50022"/>
    </source>
</evidence>
<proteinExistence type="predicted"/>
<evidence type="ECO:0000259" key="6">
    <source>
        <dbReference type="PROSITE" id="PS50228"/>
    </source>
</evidence>
<dbReference type="InterPro" id="IPR000421">
    <property type="entry name" value="FA58C"/>
</dbReference>
<keyword evidence="1" id="KW-0479">Metal-binding</keyword>
<feature type="region of interest" description="Disordered" evidence="4">
    <location>
        <begin position="998"/>
        <end position="1023"/>
    </location>
</feature>
<evidence type="ECO:0008006" key="8">
    <source>
        <dbReference type="Google" id="ProtNLM"/>
    </source>
</evidence>
<dbReference type="InParanoid" id="C3ZH53"/>
<dbReference type="InterPro" id="IPR006585">
    <property type="entry name" value="FTP1"/>
</dbReference>
<dbReference type="PROSITE" id="PS50228">
    <property type="entry name" value="SUEL_LECTIN"/>
    <property type="match status" value="2"/>
</dbReference>
<gene>
    <name evidence="7" type="ORF">BRAFLDRAFT_88074</name>
</gene>
<dbReference type="GO" id="GO:0046872">
    <property type="term" value="F:metal ion binding"/>
    <property type="evidence" value="ECO:0007669"/>
    <property type="project" value="UniProtKB-KW"/>
</dbReference>
<evidence type="ECO:0000256" key="3">
    <source>
        <dbReference type="ARBA" id="ARBA00023157"/>
    </source>
</evidence>
<feature type="domain" description="F5/8 type C" evidence="5">
    <location>
        <begin position="109"/>
        <end position="262"/>
    </location>
</feature>
<dbReference type="PROSITE" id="PS50022">
    <property type="entry name" value="FA58C_3"/>
    <property type="match status" value="1"/>
</dbReference>
<dbReference type="Pfam" id="PF22633">
    <property type="entry name" value="F5_F8_type_C_2"/>
    <property type="match status" value="1"/>
</dbReference>